<evidence type="ECO:0000313" key="4">
    <source>
        <dbReference type="Proteomes" id="UP000198923"/>
    </source>
</evidence>
<name>A0A1G7XXP0_9ACTN</name>
<keyword evidence="2" id="KW-0812">Transmembrane</keyword>
<evidence type="ECO:0000256" key="2">
    <source>
        <dbReference type="SAM" id="Phobius"/>
    </source>
</evidence>
<sequence length="322" mass="31525">MEFVLLVAAAATAIYTGTSANRLTAEHARVHEVASDLHRDDLTTYELAYLAGGPRRVVNTALAGLASAEAVRIARGGLVTLVSGASPPAEPVQQDIIAALTDAGGSMQIGALRSTVARGTAMAALKERMTGHGLVIPDESLARLRGRATGLRIASIVSIVISVASLIAEITLIHPRLTATAAVIVAAVAGVIGLIMLRRHQQGLVDAPLSGPGREAVASARRRHIPGVRVEGAVAIALIPVALYGMSEIGDAEIRDELSARESRSSGDGGAAPGACGGGDMSGSGSDGGSDGSSGGGGGSGGSSCGGGCGGGGGGCGGGGGG</sequence>
<keyword evidence="4" id="KW-1185">Reference proteome</keyword>
<evidence type="ECO:0000256" key="1">
    <source>
        <dbReference type="SAM" id="MobiDB-lite"/>
    </source>
</evidence>
<feature type="region of interest" description="Disordered" evidence="1">
    <location>
        <begin position="258"/>
        <end position="322"/>
    </location>
</feature>
<protein>
    <submittedName>
        <fullName evidence="3">TIGR04222 domain-containing protein</fullName>
    </submittedName>
</protein>
<dbReference type="OrthoDB" id="3620552at2"/>
<dbReference type="EMBL" id="FNCN01000009">
    <property type="protein sequence ID" value="SDG88853.1"/>
    <property type="molecule type" value="Genomic_DNA"/>
</dbReference>
<accession>A0A1G7XXP0</accession>
<feature type="transmembrane region" description="Helical" evidence="2">
    <location>
        <begin position="153"/>
        <end position="173"/>
    </location>
</feature>
<dbReference type="InterPro" id="IPR026467">
    <property type="entry name" value="Ser/Gly_Cys_C_dom"/>
</dbReference>
<proteinExistence type="predicted"/>
<dbReference type="NCBIfam" id="TIGR04222">
    <property type="entry name" value="near_uncomplex"/>
    <property type="match status" value="1"/>
</dbReference>
<feature type="compositionally biased region" description="Gly residues" evidence="1">
    <location>
        <begin position="267"/>
        <end position="322"/>
    </location>
</feature>
<dbReference type="Proteomes" id="UP000198923">
    <property type="component" value="Unassembled WGS sequence"/>
</dbReference>
<feature type="transmembrane region" description="Helical" evidence="2">
    <location>
        <begin position="179"/>
        <end position="197"/>
    </location>
</feature>
<gene>
    <name evidence="3" type="ORF">SAMN05421505_10921</name>
</gene>
<organism evidence="3 4">
    <name type="scientific">Sinosporangium album</name>
    <dbReference type="NCBI Taxonomy" id="504805"/>
    <lineage>
        <taxon>Bacteria</taxon>
        <taxon>Bacillati</taxon>
        <taxon>Actinomycetota</taxon>
        <taxon>Actinomycetes</taxon>
        <taxon>Streptosporangiales</taxon>
        <taxon>Streptosporangiaceae</taxon>
        <taxon>Sinosporangium</taxon>
    </lineage>
</organism>
<keyword evidence="2" id="KW-1133">Transmembrane helix</keyword>
<evidence type="ECO:0000313" key="3">
    <source>
        <dbReference type="EMBL" id="SDG88853.1"/>
    </source>
</evidence>
<reference evidence="3 4" key="1">
    <citation type="submission" date="2016-10" db="EMBL/GenBank/DDBJ databases">
        <authorList>
            <person name="de Groot N.N."/>
        </authorList>
    </citation>
    <scope>NUCLEOTIDE SEQUENCE [LARGE SCALE GENOMIC DNA]</scope>
    <source>
        <strain evidence="3 4">CPCC 201354</strain>
    </source>
</reference>
<dbReference type="STRING" id="504805.SAMN05421505_10921"/>
<dbReference type="RefSeq" id="WP_093170365.1">
    <property type="nucleotide sequence ID" value="NZ_FNCN01000009.1"/>
</dbReference>
<keyword evidence="2" id="KW-0472">Membrane</keyword>
<dbReference type="AlphaFoldDB" id="A0A1G7XXP0"/>